<dbReference type="Proteomes" id="UP000825729">
    <property type="component" value="Unassembled WGS sequence"/>
</dbReference>
<name>A0AAV7E5Z5_ARIFI</name>
<evidence type="ECO:0000313" key="1">
    <source>
        <dbReference type="EMBL" id="KAG9444260.1"/>
    </source>
</evidence>
<keyword evidence="2" id="KW-1185">Reference proteome</keyword>
<dbReference type="AlphaFoldDB" id="A0AAV7E5Z5"/>
<reference evidence="1 2" key="1">
    <citation type="submission" date="2021-07" db="EMBL/GenBank/DDBJ databases">
        <title>The Aristolochia fimbriata genome: insights into angiosperm evolution, floral development and chemical biosynthesis.</title>
        <authorList>
            <person name="Jiao Y."/>
        </authorList>
    </citation>
    <scope>NUCLEOTIDE SEQUENCE [LARGE SCALE GENOMIC DNA]</scope>
    <source>
        <strain evidence="1">IBCAS-2021</strain>
        <tissue evidence="1">Leaf</tissue>
    </source>
</reference>
<organism evidence="1 2">
    <name type="scientific">Aristolochia fimbriata</name>
    <name type="common">White veined hardy Dutchman's pipe vine</name>
    <dbReference type="NCBI Taxonomy" id="158543"/>
    <lineage>
        <taxon>Eukaryota</taxon>
        <taxon>Viridiplantae</taxon>
        <taxon>Streptophyta</taxon>
        <taxon>Embryophyta</taxon>
        <taxon>Tracheophyta</taxon>
        <taxon>Spermatophyta</taxon>
        <taxon>Magnoliopsida</taxon>
        <taxon>Magnoliidae</taxon>
        <taxon>Piperales</taxon>
        <taxon>Aristolochiaceae</taxon>
        <taxon>Aristolochia</taxon>
    </lineage>
</organism>
<gene>
    <name evidence="1" type="ORF">H6P81_015600</name>
</gene>
<comment type="caution">
    <text evidence="1">The sequence shown here is derived from an EMBL/GenBank/DDBJ whole genome shotgun (WGS) entry which is preliminary data.</text>
</comment>
<accession>A0AAV7E5Z5</accession>
<sequence length="67" mass="7484">MKAPLEAVLGTSYSFLPQKDMLAGINAPYITLQTARRAPRDATDSCPSWITIQDELCSIGVISRWWK</sequence>
<protein>
    <submittedName>
        <fullName evidence="1">Uncharacterized protein</fullName>
    </submittedName>
</protein>
<proteinExistence type="predicted"/>
<dbReference type="EMBL" id="JAINDJ010000006">
    <property type="protein sequence ID" value="KAG9444260.1"/>
    <property type="molecule type" value="Genomic_DNA"/>
</dbReference>
<evidence type="ECO:0000313" key="2">
    <source>
        <dbReference type="Proteomes" id="UP000825729"/>
    </source>
</evidence>